<organism evidence="3 4">
    <name type="scientific">Sorangium cellulosum</name>
    <name type="common">Polyangium cellulosum</name>
    <dbReference type="NCBI Taxonomy" id="56"/>
    <lineage>
        <taxon>Bacteria</taxon>
        <taxon>Pseudomonadati</taxon>
        <taxon>Myxococcota</taxon>
        <taxon>Polyangia</taxon>
        <taxon>Polyangiales</taxon>
        <taxon>Polyangiaceae</taxon>
        <taxon>Sorangium</taxon>
    </lineage>
</organism>
<dbReference type="OrthoDB" id="18878at2"/>
<feature type="region of interest" description="Disordered" evidence="1">
    <location>
        <begin position="606"/>
        <end position="664"/>
    </location>
</feature>
<reference evidence="3 4" key="1">
    <citation type="submission" date="2014-02" db="EMBL/GenBank/DDBJ databases">
        <title>The small core and large imbalanced accessory genome model reveals a collaborative survival strategy of Sorangium cellulosum strains in nature.</title>
        <authorList>
            <person name="Han K."/>
            <person name="Peng R."/>
            <person name="Blom J."/>
            <person name="Li Y.-Z."/>
        </authorList>
    </citation>
    <scope>NUCLEOTIDE SEQUENCE [LARGE SCALE GENOMIC DNA]</scope>
    <source>
        <strain evidence="3 4">So0008-312</strain>
    </source>
</reference>
<evidence type="ECO:0000313" key="4">
    <source>
        <dbReference type="Proteomes" id="UP000075260"/>
    </source>
</evidence>
<dbReference type="CDD" id="cd18011">
    <property type="entry name" value="DEXDc_RapA"/>
    <property type="match status" value="1"/>
</dbReference>
<dbReference type="InterPro" id="IPR014001">
    <property type="entry name" value="Helicase_ATP-bd"/>
</dbReference>
<dbReference type="EMBL" id="JEMA01000789">
    <property type="protein sequence ID" value="KYF65908.1"/>
    <property type="molecule type" value="Genomic_DNA"/>
</dbReference>
<feature type="domain" description="Helicase ATP-binding" evidence="2">
    <location>
        <begin position="244"/>
        <end position="405"/>
    </location>
</feature>
<dbReference type="GO" id="GO:0005524">
    <property type="term" value="F:ATP binding"/>
    <property type="evidence" value="ECO:0007669"/>
    <property type="project" value="UniProtKB-KW"/>
</dbReference>
<accession>A0A150QE46</accession>
<comment type="caution">
    <text evidence="3">The sequence shown here is derived from an EMBL/GenBank/DDBJ whole genome shotgun (WGS) entry which is preliminary data.</text>
</comment>
<proteinExistence type="predicted"/>
<dbReference type="InterPro" id="IPR038718">
    <property type="entry name" value="SNF2-like_sf"/>
</dbReference>
<dbReference type="AlphaFoldDB" id="A0A150QE46"/>
<dbReference type="InterPro" id="IPR027417">
    <property type="entry name" value="P-loop_NTPase"/>
</dbReference>
<dbReference type="Gene3D" id="3.40.50.10810">
    <property type="entry name" value="Tandem AAA-ATPase domain"/>
    <property type="match status" value="1"/>
</dbReference>
<evidence type="ECO:0000259" key="2">
    <source>
        <dbReference type="PROSITE" id="PS51192"/>
    </source>
</evidence>
<evidence type="ECO:0000313" key="3">
    <source>
        <dbReference type="EMBL" id="KYF65908.1"/>
    </source>
</evidence>
<protein>
    <recommendedName>
        <fullName evidence="2">Helicase ATP-binding domain-containing protein</fullName>
    </recommendedName>
</protein>
<dbReference type="Gene3D" id="3.40.50.300">
    <property type="entry name" value="P-loop containing nucleotide triphosphate hydrolases"/>
    <property type="match status" value="1"/>
</dbReference>
<dbReference type="Pfam" id="PF00176">
    <property type="entry name" value="SNF2-rel_dom"/>
    <property type="match status" value="1"/>
</dbReference>
<feature type="compositionally biased region" description="Pro residues" evidence="1">
    <location>
        <begin position="152"/>
        <end position="178"/>
    </location>
</feature>
<dbReference type="SMART" id="SM00487">
    <property type="entry name" value="DEXDc"/>
    <property type="match status" value="1"/>
</dbReference>
<feature type="compositionally biased region" description="Low complexity" evidence="1">
    <location>
        <begin position="642"/>
        <end position="664"/>
    </location>
</feature>
<dbReference type="InterPro" id="IPR000330">
    <property type="entry name" value="SNF2_N"/>
</dbReference>
<dbReference type="PROSITE" id="PS51192">
    <property type="entry name" value="HELICASE_ATP_BIND_1"/>
    <property type="match status" value="1"/>
</dbReference>
<gene>
    <name evidence="3" type="ORF">BE15_23485</name>
</gene>
<dbReference type="Proteomes" id="UP000075260">
    <property type="component" value="Unassembled WGS sequence"/>
</dbReference>
<dbReference type="GO" id="GO:0004386">
    <property type="term" value="F:helicase activity"/>
    <property type="evidence" value="ECO:0007669"/>
    <property type="project" value="UniProtKB-KW"/>
</dbReference>
<feature type="compositionally biased region" description="Basic residues" evidence="1">
    <location>
        <begin position="606"/>
        <end position="616"/>
    </location>
</feature>
<dbReference type="PANTHER" id="PTHR10799">
    <property type="entry name" value="SNF2/RAD54 HELICASE FAMILY"/>
    <property type="match status" value="1"/>
</dbReference>
<feature type="region of interest" description="Disordered" evidence="1">
    <location>
        <begin position="122"/>
        <end position="182"/>
    </location>
</feature>
<dbReference type="InterPro" id="IPR057342">
    <property type="entry name" value="DEXDc_RapA"/>
</dbReference>
<name>A0A150QE46_SORCE</name>
<dbReference type="SUPFAM" id="SSF52540">
    <property type="entry name" value="P-loop containing nucleoside triphosphate hydrolases"/>
    <property type="match status" value="2"/>
</dbReference>
<sequence>MQVSTAPITGITASDVRGLLAASARGGLLSGADLFTLAFALSGRSHRQPLTLDEARDLLLANGLPQALAGDELIERMRESTSADPAFLVYNTTTFCLDRKVGLSRRLGQLVLRHDVQQLLRAHRAEPPPLERPAARPPARARRTDAPAAPTRRPPTAPTPERPSGPAPPVPPPPPRKPAPLLISGLDRSELLRKLQGPPSSLAAVSHALRAHLLASAEQFEELLALAALAGVEPHRYQIETARRVLRVFRGRALLADEVGLGKTVEALMILREYQLRGMVRRALVLVPPALVGQWTGELAEKAGIAARTTDDAARTADPDAFWRDEGVVVASLALARSSKHAPLVQAASWDLVIVDEAHHVKSRTTASFKLVDGLHSRFLLMLTATPIETDLEELYNLVTLLKPGQFATPAAFRAQFVDPKDPLSPKNRERLRALLAEVMVRNTRADSGLALPPRYVSTVIVDPLPEERALYERVLELVRARGADAGARLVASTLLRGAGSSPAAVRGSLERMSASDRRAPALRAALAELATLAASVRASRKGGALVDLARAHDEQILVFTRFRDTLSDIEAVLRDAGVASAAFHGGLSAADKRAALSAFREGRARARLHRRRRRGAQPPSLPCPRELRSPLQSHAHRAADRAAAPDGPARGSSRPCPGGSRRR</sequence>
<evidence type="ECO:0000256" key="1">
    <source>
        <dbReference type="SAM" id="MobiDB-lite"/>
    </source>
</evidence>